<dbReference type="VEuPathDB" id="AmoebaDB:EIN_496700"/>
<accession>A0A0A1U341</accession>
<organism evidence="3 4">
    <name type="scientific">Entamoeba invadens IP1</name>
    <dbReference type="NCBI Taxonomy" id="370355"/>
    <lineage>
        <taxon>Eukaryota</taxon>
        <taxon>Amoebozoa</taxon>
        <taxon>Evosea</taxon>
        <taxon>Archamoebae</taxon>
        <taxon>Mastigamoebida</taxon>
        <taxon>Entamoebidae</taxon>
        <taxon>Entamoeba</taxon>
    </lineage>
</organism>
<evidence type="ECO:0000313" key="3">
    <source>
        <dbReference type="EMBL" id="ELP87125.1"/>
    </source>
</evidence>
<dbReference type="InterPro" id="IPR019328">
    <property type="entry name" value="PIGH-H_dom"/>
</dbReference>
<feature type="transmembrane region" description="Helical" evidence="1">
    <location>
        <begin position="51"/>
        <end position="71"/>
    </location>
</feature>
<keyword evidence="1" id="KW-0472">Membrane</keyword>
<sequence>MGKADIKIDSSNDRLSVTVSVPKTFPIIHIPFIIGFLLLSIVLFYYSYTKLFFVTLGLLTLVSKMWISSVYSPNKETIFIQHGKGVEVRTESTIISSADIQMIPQSVICDVIIHEQIQVFNVVNFLAFSFKQDGVLYSTKFPPLRPIFSNFELNIQQKQQIYRAIHSYLHSSS</sequence>
<dbReference type="Pfam" id="PF10181">
    <property type="entry name" value="PIG-H"/>
    <property type="match status" value="1"/>
</dbReference>
<reference evidence="3 4" key="1">
    <citation type="submission" date="2012-10" db="EMBL/GenBank/DDBJ databases">
        <authorList>
            <person name="Zafar N."/>
            <person name="Inman J."/>
            <person name="Hall N."/>
            <person name="Lorenzi H."/>
            <person name="Caler E."/>
        </authorList>
    </citation>
    <scope>NUCLEOTIDE SEQUENCE [LARGE SCALE GENOMIC DNA]</scope>
    <source>
        <strain evidence="3 4">IP1</strain>
    </source>
</reference>
<keyword evidence="4" id="KW-1185">Reference proteome</keyword>
<dbReference type="GeneID" id="14886112"/>
<dbReference type="KEGG" id="eiv:EIN_496700"/>
<keyword evidence="1" id="KW-0812">Transmembrane</keyword>
<evidence type="ECO:0000313" key="4">
    <source>
        <dbReference type="Proteomes" id="UP000014680"/>
    </source>
</evidence>
<proteinExistence type="predicted"/>
<dbReference type="RefSeq" id="XP_004253896.1">
    <property type="nucleotide sequence ID" value="XM_004253848.1"/>
</dbReference>
<feature type="domain" description="Phosphatidylinositol N-acetylglucosaminyltransferase subunit H conserved" evidence="2">
    <location>
        <begin position="78"/>
        <end position="133"/>
    </location>
</feature>
<feature type="transmembrane region" description="Helical" evidence="1">
    <location>
        <begin position="27"/>
        <end position="46"/>
    </location>
</feature>
<gene>
    <name evidence="3" type="ORF">EIN_496700</name>
</gene>
<protein>
    <recommendedName>
        <fullName evidence="2">Phosphatidylinositol N-acetylglucosaminyltransferase subunit H conserved domain-containing protein</fullName>
    </recommendedName>
</protein>
<evidence type="ECO:0000256" key="1">
    <source>
        <dbReference type="SAM" id="Phobius"/>
    </source>
</evidence>
<evidence type="ECO:0000259" key="2">
    <source>
        <dbReference type="Pfam" id="PF10181"/>
    </source>
</evidence>
<dbReference type="Proteomes" id="UP000014680">
    <property type="component" value="Unassembled WGS sequence"/>
</dbReference>
<keyword evidence="1" id="KW-1133">Transmembrane helix</keyword>
<dbReference type="OrthoDB" id="30026at2759"/>
<name>A0A0A1U341_ENTIV</name>
<dbReference type="EMBL" id="KB206864">
    <property type="protein sequence ID" value="ELP87125.1"/>
    <property type="molecule type" value="Genomic_DNA"/>
</dbReference>
<dbReference type="AlphaFoldDB" id="A0A0A1U341"/>